<evidence type="ECO:0000313" key="1">
    <source>
        <dbReference type="EMBL" id="RUM04377.1"/>
    </source>
</evidence>
<evidence type="ECO:0000313" key="2">
    <source>
        <dbReference type="Proteomes" id="UP000273611"/>
    </source>
</evidence>
<accession>A0A3S0QI04</accession>
<name>A0A3S0QI04_9HYPH</name>
<protein>
    <submittedName>
        <fullName evidence="1">Uncharacterized protein</fullName>
    </submittedName>
</protein>
<proteinExistence type="predicted"/>
<dbReference type="RefSeq" id="WP_097595561.1">
    <property type="nucleotide sequence ID" value="NZ_BMFI01000003.1"/>
</dbReference>
<dbReference type="Proteomes" id="UP000273611">
    <property type="component" value="Unassembled WGS sequence"/>
</dbReference>
<comment type="caution">
    <text evidence="1">The sequence shown here is derived from an EMBL/GenBank/DDBJ whole genome shotgun (WGS) entry which is preliminary data.</text>
</comment>
<dbReference type="EMBL" id="RIBW01000001">
    <property type="protein sequence ID" value="RUM04377.1"/>
    <property type="molecule type" value="Genomic_DNA"/>
</dbReference>
<sequence>MAKQVIEYAGVPVGIVVPDKDQLRFIAVKFHVHDLDGQHFAAPSDVLRAIHKLMSASQAGIHRAA</sequence>
<dbReference type="AlphaFoldDB" id="A0A3S0QI04"/>
<gene>
    <name evidence="1" type="ORF">EEQ99_02115</name>
</gene>
<reference evidence="1 2" key="1">
    <citation type="journal article" date="2015" name="Int. J. Syst. Evol. Microbiol.">
        <title>Rhizobium anhuiense sp. nov., isolated from effective nodules of Vicia faba and Pisum sativum.</title>
        <authorList>
            <person name="Zhang Y.J."/>
            <person name="Zheng W.T."/>
            <person name="Everall I."/>
            <person name="Young J.P."/>
            <person name="Zhang X.X."/>
            <person name="Tian C.F."/>
            <person name="Sui X.H."/>
            <person name="Wang E.T."/>
            <person name="Chen W.X."/>
        </authorList>
    </citation>
    <scope>NUCLEOTIDE SEQUENCE [LARGE SCALE GENOMIC DNA]</scope>
    <source>
        <strain evidence="1 2">CCBAU 23252</strain>
    </source>
</reference>
<organism evidence="1 2">
    <name type="scientific">Rhizobium anhuiense</name>
    <dbReference type="NCBI Taxonomy" id="1184720"/>
    <lineage>
        <taxon>Bacteria</taxon>
        <taxon>Pseudomonadati</taxon>
        <taxon>Pseudomonadota</taxon>
        <taxon>Alphaproteobacteria</taxon>
        <taxon>Hyphomicrobiales</taxon>
        <taxon>Rhizobiaceae</taxon>
        <taxon>Rhizobium/Agrobacterium group</taxon>
        <taxon>Rhizobium</taxon>
    </lineage>
</organism>